<dbReference type="Proteomes" id="UP001417504">
    <property type="component" value="Unassembled WGS sequence"/>
</dbReference>
<dbReference type="Gene3D" id="3.40.50.150">
    <property type="entry name" value="Vaccinia Virus protein VP39"/>
    <property type="match status" value="1"/>
</dbReference>
<organism evidence="3 4">
    <name type="scientific">Stephania japonica</name>
    <dbReference type="NCBI Taxonomy" id="461633"/>
    <lineage>
        <taxon>Eukaryota</taxon>
        <taxon>Viridiplantae</taxon>
        <taxon>Streptophyta</taxon>
        <taxon>Embryophyta</taxon>
        <taxon>Tracheophyta</taxon>
        <taxon>Spermatophyta</taxon>
        <taxon>Magnoliopsida</taxon>
        <taxon>Ranunculales</taxon>
        <taxon>Menispermaceae</taxon>
        <taxon>Menispermoideae</taxon>
        <taxon>Cissampelideae</taxon>
        <taxon>Stephania</taxon>
    </lineage>
</organism>
<proteinExistence type="predicted"/>
<dbReference type="GO" id="GO:0008168">
    <property type="term" value="F:methyltransferase activity"/>
    <property type="evidence" value="ECO:0007669"/>
    <property type="project" value="InterPro"/>
</dbReference>
<accession>A0AAP0J9C0</accession>
<name>A0AAP0J9C0_9MAGN</name>
<dbReference type="InterPro" id="IPR029063">
    <property type="entry name" value="SAM-dependent_MTases_sf"/>
</dbReference>
<gene>
    <name evidence="3" type="ORF">Sjap_010301</name>
</gene>
<dbReference type="PANTHER" id="PTHR31009">
    <property type="entry name" value="S-ADENOSYL-L-METHIONINE:CARBOXYL METHYLTRANSFERASE FAMILY PROTEIN"/>
    <property type="match status" value="1"/>
</dbReference>
<evidence type="ECO:0000256" key="2">
    <source>
        <dbReference type="ARBA" id="ARBA00022842"/>
    </source>
</evidence>
<reference evidence="3 4" key="1">
    <citation type="submission" date="2024-01" db="EMBL/GenBank/DDBJ databases">
        <title>Genome assemblies of Stephania.</title>
        <authorList>
            <person name="Yang L."/>
        </authorList>
    </citation>
    <scope>NUCLEOTIDE SEQUENCE [LARGE SCALE GENOMIC DNA]</scope>
    <source>
        <strain evidence="3">QJT</strain>
        <tissue evidence="3">Leaf</tissue>
    </source>
</reference>
<protein>
    <submittedName>
        <fullName evidence="3">Uncharacterized protein</fullName>
    </submittedName>
</protein>
<dbReference type="AlphaFoldDB" id="A0AAP0J9C0"/>
<evidence type="ECO:0000313" key="3">
    <source>
        <dbReference type="EMBL" id="KAK9129814.1"/>
    </source>
</evidence>
<sequence length="115" mass="12751">MEVRRVLHMNGGEGEASYASNSSFQRTVLTMVKPILEETVLDLIGDQTFLQSEVLRIADLGCSTGPNSLSVITNIIDTITMACKRLHRQPPEFQVFLNDLTGNDFNTAFKSLPSF</sequence>
<keyword evidence="4" id="KW-1185">Reference proteome</keyword>
<evidence type="ECO:0000313" key="4">
    <source>
        <dbReference type="Proteomes" id="UP001417504"/>
    </source>
</evidence>
<keyword evidence="2" id="KW-0460">Magnesium</keyword>
<dbReference type="SUPFAM" id="SSF53335">
    <property type="entry name" value="S-adenosyl-L-methionine-dependent methyltransferases"/>
    <property type="match status" value="1"/>
</dbReference>
<dbReference type="GO" id="GO:0046872">
    <property type="term" value="F:metal ion binding"/>
    <property type="evidence" value="ECO:0007669"/>
    <property type="project" value="UniProtKB-KW"/>
</dbReference>
<dbReference type="InterPro" id="IPR005299">
    <property type="entry name" value="MeTrfase_7"/>
</dbReference>
<dbReference type="Pfam" id="PF03492">
    <property type="entry name" value="Methyltransf_7"/>
    <property type="match status" value="1"/>
</dbReference>
<comment type="caution">
    <text evidence="3">The sequence shown here is derived from an EMBL/GenBank/DDBJ whole genome shotgun (WGS) entry which is preliminary data.</text>
</comment>
<evidence type="ECO:0000256" key="1">
    <source>
        <dbReference type="ARBA" id="ARBA00022723"/>
    </source>
</evidence>
<keyword evidence="1" id="KW-0479">Metal-binding</keyword>
<dbReference type="InterPro" id="IPR042086">
    <property type="entry name" value="MeTrfase_capping"/>
</dbReference>
<dbReference type="Gene3D" id="1.10.1200.270">
    <property type="entry name" value="Methyltransferase, alpha-helical capping domain"/>
    <property type="match status" value="1"/>
</dbReference>
<dbReference type="EMBL" id="JBBNAE010000004">
    <property type="protein sequence ID" value="KAK9129814.1"/>
    <property type="molecule type" value="Genomic_DNA"/>
</dbReference>